<dbReference type="PANTHER" id="PTHR34597">
    <property type="entry name" value="SLR1661 PROTEIN"/>
    <property type="match status" value="1"/>
</dbReference>
<dbReference type="RefSeq" id="WP_066401249.1">
    <property type="nucleotide sequence ID" value="NZ_CP011390.1"/>
</dbReference>
<proteinExistence type="predicted"/>
<feature type="domain" description="Bacterial surface antigen (D15)" evidence="4">
    <location>
        <begin position="606"/>
        <end position="848"/>
    </location>
</feature>
<dbReference type="KEGG" id="fla:SY85_00385"/>
<keyword evidence="3" id="KW-0732">Signal</keyword>
<protein>
    <recommendedName>
        <fullName evidence="4">Bacterial surface antigen (D15) domain-containing protein</fullName>
    </recommendedName>
</protein>
<dbReference type="GO" id="GO:0008320">
    <property type="term" value="F:protein transmembrane transporter activity"/>
    <property type="evidence" value="ECO:0007669"/>
    <property type="project" value="TreeGrafter"/>
</dbReference>
<evidence type="ECO:0000256" key="1">
    <source>
        <dbReference type="ARBA" id="ARBA00004370"/>
    </source>
</evidence>
<dbReference type="GO" id="GO:0019867">
    <property type="term" value="C:outer membrane"/>
    <property type="evidence" value="ECO:0007669"/>
    <property type="project" value="InterPro"/>
</dbReference>
<feature type="signal peptide" evidence="3">
    <location>
        <begin position="1"/>
        <end position="24"/>
    </location>
</feature>
<dbReference type="Gene3D" id="2.40.160.50">
    <property type="entry name" value="membrane protein fhac: a member of the omp85/tpsb transporter family"/>
    <property type="match status" value="1"/>
</dbReference>
<dbReference type="InterPro" id="IPR051544">
    <property type="entry name" value="TPS_OM_transporter"/>
</dbReference>
<gene>
    <name evidence="5" type="ORF">SY85_00385</name>
</gene>
<accession>A0A172TQV5</accession>
<reference evidence="6" key="1">
    <citation type="submission" date="2015-01" db="EMBL/GenBank/DDBJ databases">
        <title>Flavisolibacter sp./LCS9/ whole genome sequencing.</title>
        <authorList>
            <person name="Kim M.K."/>
            <person name="Srinivasan S."/>
            <person name="Lee J.-J."/>
        </authorList>
    </citation>
    <scope>NUCLEOTIDE SEQUENCE [LARGE SCALE GENOMIC DNA]</scope>
    <source>
        <strain evidence="6">LCS9</strain>
    </source>
</reference>
<sequence>MKRTYKWLCNYCLTLVTLSGYCQSTNSNISDSNYRAVTPGAQYNRSSFHQWLWGKHYRKEWATPARFPLFFLDTANGGLIPYEAGGSRQSKTIRLKTATEKEYVLRSVDKSFGRALPPIFQNTFVENVLNDQVSTAHPYSASVVAPLAEAARIYHTWPRFIYLPQQQALDTFNKDFGNDLYLFEQRPDGNWEEATNFGNSKEIISTDKLFSILKEDPYARVDQPAFVRARLFDMLVGDWGRHEDQWRWARFDSGKYSLYRPIPRDRDQTFTKFDGVLLKITLSAASLGHLQTFDYKIKDIETYNFPARNLDRYLLNEVPPSQWMTIAKELQQAITDSIIDAAVQELPKEVYVTSGPEISAKLKARRNDIVQYAQKYYSFLAKEVAVVGTITSDRFVLQQLAPGQTSVAIYKISKEGLADTIPYYKRVISTDETKEFRIYGLEGNDTYQVIGDLKKAPTIRIIAGKDRDTLIQTGNISKKKAIQFYDDNGNTIKNQPAIHFHTFTDTVRYRFHYDGFHYDKKSIKPIIFYNNQDRFFVGVQYGITHHKWQREPYAHRHTFDIHYSLGDLAPSISYKGIIPQFVGKWNVLLNASYDWIHVVNFFGIGNETTKDVNDRDYYRMRLREGTLGAGLYRPLGKYWNFLFASAYQTIEIKNDPERYIADHYGAVDKDTYDLERYGQLKLQLDYANVNDIILPTKGFLLTASSAYTRNLQNGDNSIFRHSGKINFYLSFGPHLVLAERLEGATVTGTPVFYQLNYIGGSPLLRGFRRERFWGKTSFTNANELQWIFNTRNRVFNGKAGIIAFMDQGRVWNPNESSDVWHMGYGGGFLISPFDKLTAVVTYGISKEDQLFHIRFSRLLR</sequence>
<feature type="chain" id="PRO_5008000993" description="Bacterial surface antigen (D15) domain-containing protein" evidence="3">
    <location>
        <begin position="25"/>
        <end position="860"/>
    </location>
</feature>
<reference evidence="5 6" key="2">
    <citation type="journal article" date="2016" name="Int. J. Syst. Evol. Microbiol.">
        <title>Flavisolibacter tropicus sp. nov., isolated from tropical soil.</title>
        <authorList>
            <person name="Lee J.J."/>
            <person name="Kang M.S."/>
            <person name="Kim G.S."/>
            <person name="Lee C.S."/>
            <person name="Lim S."/>
            <person name="Lee J."/>
            <person name="Roh S.H."/>
            <person name="Kang H."/>
            <person name="Ha J.M."/>
            <person name="Bae S."/>
            <person name="Jung H.Y."/>
            <person name="Kim M.K."/>
        </authorList>
    </citation>
    <scope>NUCLEOTIDE SEQUENCE [LARGE SCALE GENOMIC DNA]</scope>
    <source>
        <strain evidence="5 6">LCS9</strain>
    </source>
</reference>
<evidence type="ECO:0000256" key="3">
    <source>
        <dbReference type="SAM" id="SignalP"/>
    </source>
</evidence>
<dbReference type="GO" id="GO:0046819">
    <property type="term" value="P:protein secretion by the type V secretion system"/>
    <property type="evidence" value="ECO:0007669"/>
    <property type="project" value="TreeGrafter"/>
</dbReference>
<organism evidence="5 6">
    <name type="scientific">Flavisolibacter tropicus</name>
    <dbReference type="NCBI Taxonomy" id="1492898"/>
    <lineage>
        <taxon>Bacteria</taxon>
        <taxon>Pseudomonadati</taxon>
        <taxon>Bacteroidota</taxon>
        <taxon>Chitinophagia</taxon>
        <taxon>Chitinophagales</taxon>
        <taxon>Chitinophagaceae</taxon>
        <taxon>Flavisolibacter</taxon>
    </lineage>
</organism>
<dbReference type="Pfam" id="PF01103">
    <property type="entry name" value="Omp85"/>
    <property type="match status" value="1"/>
</dbReference>
<dbReference type="AlphaFoldDB" id="A0A172TQV5"/>
<comment type="subcellular location">
    <subcellularLocation>
        <location evidence="1">Membrane</location>
    </subcellularLocation>
</comment>
<dbReference type="InterPro" id="IPR000184">
    <property type="entry name" value="Bac_surfAg_D15"/>
</dbReference>
<dbReference type="PANTHER" id="PTHR34597:SF3">
    <property type="entry name" value="OUTER MEMBRANE TRANSPORTER CDIB"/>
    <property type="match status" value="1"/>
</dbReference>
<evidence type="ECO:0000313" key="5">
    <source>
        <dbReference type="EMBL" id="ANE49187.1"/>
    </source>
</evidence>
<name>A0A172TQV5_9BACT</name>
<dbReference type="Proteomes" id="UP000077177">
    <property type="component" value="Chromosome"/>
</dbReference>
<dbReference type="GO" id="GO:0098046">
    <property type="term" value="C:type V protein secretion system complex"/>
    <property type="evidence" value="ECO:0007669"/>
    <property type="project" value="TreeGrafter"/>
</dbReference>
<dbReference type="PATRIC" id="fig|1492898.3.peg.85"/>
<keyword evidence="6" id="KW-1185">Reference proteome</keyword>
<keyword evidence="2" id="KW-0472">Membrane</keyword>
<evidence type="ECO:0000313" key="6">
    <source>
        <dbReference type="Proteomes" id="UP000077177"/>
    </source>
</evidence>
<evidence type="ECO:0000259" key="4">
    <source>
        <dbReference type="Pfam" id="PF01103"/>
    </source>
</evidence>
<dbReference type="EMBL" id="CP011390">
    <property type="protein sequence ID" value="ANE49187.1"/>
    <property type="molecule type" value="Genomic_DNA"/>
</dbReference>
<dbReference type="OrthoDB" id="333971at2"/>
<evidence type="ECO:0000256" key="2">
    <source>
        <dbReference type="ARBA" id="ARBA00023136"/>
    </source>
</evidence>
<dbReference type="STRING" id="1492898.SY85_00385"/>